<dbReference type="Pfam" id="PF10077">
    <property type="entry name" value="DUF2314"/>
    <property type="match status" value="1"/>
</dbReference>
<dbReference type="InterPro" id="IPR018756">
    <property type="entry name" value="DUF2314"/>
</dbReference>
<name>F4QHU1_9CAUL</name>
<evidence type="ECO:0000259" key="2">
    <source>
        <dbReference type="Pfam" id="PF10077"/>
    </source>
</evidence>
<evidence type="ECO:0000313" key="3">
    <source>
        <dbReference type="EMBL" id="EGF92828.1"/>
    </source>
</evidence>
<organism evidence="3 4">
    <name type="scientific">Asticcacaulis biprosthecium C19</name>
    <dbReference type="NCBI Taxonomy" id="715226"/>
    <lineage>
        <taxon>Bacteria</taxon>
        <taxon>Pseudomonadati</taxon>
        <taxon>Pseudomonadota</taxon>
        <taxon>Alphaproteobacteria</taxon>
        <taxon>Caulobacterales</taxon>
        <taxon>Caulobacteraceae</taxon>
        <taxon>Asticcacaulis</taxon>
    </lineage>
</organism>
<dbReference type="Proteomes" id="UP000006512">
    <property type="component" value="Unassembled WGS sequence"/>
</dbReference>
<dbReference type="eggNOG" id="COG3779">
    <property type="taxonomic scope" value="Bacteria"/>
</dbReference>
<keyword evidence="1" id="KW-0732">Signal</keyword>
<dbReference type="AlphaFoldDB" id="F4QHU1"/>
<gene>
    <name evidence="3" type="ORF">ABI_12660</name>
</gene>
<dbReference type="EMBL" id="GL883077">
    <property type="protein sequence ID" value="EGF92828.1"/>
    <property type="molecule type" value="Genomic_DNA"/>
</dbReference>
<proteinExistence type="predicted"/>
<protein>
    <recommendedName>
        <fullName evidence="2">DUF2314 domain-containing protein</fullName>
    </recommendedName>
</protein>
<dbReference type="OrthoDB" id="121776at2"/>
<feature type="chain" id="PRO_5003314114" description="DUF2314 domain-containing protein" evidence="1">
    <location>
        <begin position="20"/>
        <end position="154"/>
    </location>
</feature>
<accession>F4QHU1</accession>
<reference evidence="4" key="1">
    <citation type="submission" date="2011-03" db="EMBL/GenBank/DDBJ databases">
        <title>Draft genome sequence of Brevundimonas diminuta.</title>
        <authorList>
            <person name="Brown P.J.B."/>
            <person name="Buechlein A."/>
            <person name="Hemmerich C."/>
            <person name="Brun Y.V."/>
        </authorList>
    </citation>
    <scope>NUCLEOTIDE SEQUENCE [LARGE SCALE GENOMIC DNA]</scope>
    <source>
        <strain evidence="4">C19</strain>
    </source>
</reference>
<keyword evidence="4" id="KW-1185">Reference proteome</keyword>
<dbReference type="STRING" id="715226.ABI_12660"/>
<feature type="signal peptide" evidence="1">
    <location>
        <begin position="1"/>
        <end position="19"/>
    </location>
</feature>
<sequence>MRLVLLTAAFLCLATPVVAQDDPIVVVEEGDAAMNAAIAKARSTLPVFWAELADPKPNESDFALKIEISDGEAVEHFWCTDIVGDGKAARCAIGNDPQWVTNVKLGQVIDVKPDDISDWMYFRDGKIVGGQTIRALLPHLPPEEAEVYRNMLAN</sequence>
<dbReference type="RefSeq" id="WP_006272010.1">
    <property type="nucleotide sequence ID" value="NZ_GL883077.1"/>
</dbReference>
<feature type="domain" description="DUF2314" evidence="2">
    <location>
        <begin position="31"/>
        <end position="150"/>
    </location>
</feature>
<evidence type="ECO:0000256" key="1">
    <source>
        <dbReference type="SAM" id="SignalP"/>
    </source>
</evidence>
<dbReference type="HOGENOM" id="CLU_129853_1_0_5"/>
<evidence type="ECO:0000313" key="4">
    <source>
        <dbReference type="Proteomes" id="UP000006512"/>
    </source>
</evidence>